<feature type="coiled-coil region" evidence="1">
    <location>
        <begin position="35"/>
        <end position="62"/>
    </location>
</feature>
<dbReference type="PRINTS" id="PR01643">
    <property type="entry name" value="TRPCHANNEL2"/>
</dbReference>
<name>A0ABQ9UWP5_SAGOE</name>
<evidence type="ECO:0000313" key="4">
    <source>
        <dbReference type="Proteomes" id="UP001266305"/>
    </source>
</evidence>
<keyword evidence="3" id="KW-0675">Receptor</keyword>
<feature type="region of interest" description="Disordered" evidence="2">
    <location>
        <begin position="89"/>
        <end position="166"/>
    </location>
</feature>
<feature type="compositionally biased region" description="Polar residues" evidence="2">
    <location>
        <begin position="110"/>
        <end position="119"/>
    </location>
</feature>
<keyword evidence="1" id="KW-0175">Coiled coil</keyword>
<evidence type="ECO:0000313" key="3">
    <source>
        <dbReference type="EMBL" id="KAK2100898.1"/>
    </source>
</evidence>
<dbReference type="Proteomes" id="UP001266305">
    <property type="component" value="Unassembled WGS sequence"/>
</dbReference>
<evidence type="ECO:0000256" key="2">
    <source>
        <dbReference type="SAM" id="MobiDB-lite"/>
    </source>
</evidence>
<keyword evidence="4" id="KW-1185">Reference proteome</keyword>
<organism evidence="3 4">
    <name type="scientific">Saguinus oedipus</name>
    <name type="common">Cotton-top tamarin</name>
    <name type="synonym">Oedipomidas oedipus</name>
    <dbReference type="NCBI Taxonomy" id="9490"/>
    <lineage>
        <taxon>Eukaryota</taxon>
        <taxon>Metazoa</taxon>
        <taxon>Chordata</taxon>
        <taxon>Craniata</taxon>
        <taxon>Vertebrata</taxon>
        <taxon>Euteleostomi</taxon>
        <taxon>Mammalia</taxon>
        <taxon>Eutheria</taxon>
        <taxon>Euarchontoglires</taxon>
        <taxon>Primates</taxon>
        <taxon>Haplorrhini</taxon>
        <taxon>Platyrrhini</taxon>
        <taxon>Cebidae</taxon>
        <taxon>Callitrichinae</taxon>
        <taxon>Saguinus</taxon>
    </lineage>
</organism>
<reference evidence="3 4" key="1">
    <citation type="submission" date="2023-05" db="EMBL/GenBank/DDBJ databases">
        <title>B98-5 Cell Line De Novo Hybrid Assembly: An Optical Mapping Approach.</title>
        <authorList>
            <person name="Kananen K."/>
            <person name="Auerbach J.A."/>
            <person name="Kautto E."/>
            <person name="Blachly J.S."/>
        </authorList>
    </citation>
    <scope>NUCLEOTIDE SEQUENCE [LARGE SCALE GENOMIC DNA]</scope>
    <source>
        <strain evidence="3">B95-8</strain>
        <tissue evidence="3">Cell line</tissue>
    </source>
</reference>
<evidence type="ECO:0000256" key="1">
    <source>
        <dbReference type="SAM" id="Coils"/>
    </source>
</evidence>
<sequence length="166" mass="18299">MPGEGEHGSYHLRVIKALVQRYIETAQREFEETQRKDLGNRLTELTKTVSRLQSEVAGVRRTLAEGGTPRPPDGASVLSRYITQVHNSFQNLGPPIPEIPELTGPRIVGTQESSGTRLQDTGEVRTLASGESGPRSPAHVLVHRQQETEGAEDLSHREDSGTEERI</sequence>
<comment type="caution">
    <text evidence="3">The sequence shown here is derived from an EMBL/GenBank/DDBJ whole genome shotgun (WGS) entry which is preliminary data.</text>
</comment>
<dbReference type="EMBL" id="JASSZA010000010">
    <property type="protein sequence ID" value="KAK2100898.1"/>
    <property type="molecule type" value="Genomic_DNA"/>
</dbReference>
<accession>A0ABQ9UWP5</accession>
<feature type="compositionally biased region" description="Basic and acidic residues" evidence="2">
    <location>
        <begin position="153"/>
        <end position="166"/>
    </location>
</feature>
<proteinExistence type="predicted"/>
<protein>
    <submittedName>
        <fullName evidence="3">Short transient receptor putative channel 2</fullName>
    </submittedName>
</protein>
<gene>
    <name evidence="3" type="primary">TRPC2</name>
    <name evidence="3" type="ORF">P7K49_022246</name>
</gene>
<dbReference type="InterPro" id="IPR005458">
    <property type="entry name" value="TRPC2_channel"/>
</dbReference>